<gene>
    <name evidence="1" type="ORF">F5148DRAFT_1309880</name>
</gene>
<name>A0ACC0U6K4_9AGAM</name>
<proteinExistence type="predicted"/>
<evidence type="ECO:0000313" key="1">
    <source>
        <dbReference type="EMBL" id="KAI9507253.1"/>
    </source>
</evidence>
<protein>
    <submittedName>
        <fullName evidence="1">Uncharacterized protein</fullName>
    </submittedName>
</protein>
<accession>A0ACC0U6K4</accession>
<sequence>MPPKARSTRANMNKGPSLQNSSAPRKPVKTPKRAASTPPSEGGTTASGPEDAVDDTDALDDDSDQENKKRIGKRKRASLVKPRRLNSSSPRKRGKIARSDEDGEGEGYALKDGQQVVGKVVQAPKTGRVPPGRISQNTFNFLLQLADPECNDREWFRLHEPVFRLAEAEFKFFIENLTELFSEIDPQIPPLPPKDVIYRIYRDIRFSNDKTPYKTNFSATFSRSGRKGLFAGFKPGNESLLAAGSWCPGKNELATIRSHIQRNSSRLRQVINAPLFVENFGPTKPLSKKGRQNIFGRDDELKTAPKGFDKDHKDIDLLRCRSFVVLHKFTDKEVLNPNFGQIVMEVVKAAKPLVYCMNDYMSLGGDEDEDPNAEDEDDDQEDD</sequence>
<organism evidence="1 2">
    <name type="scientific">Russula earlei</name>
    <dbReference type="NCBI Taxonomy" id="71964"/>
    <lineage>
        <taxon>Eukaryota</taxon>
        <taxon>Fungi</taxon>
        <taxon>Dikarya</taxon>
        <taxon>Basidiomycota</taxon>
        <taxon>Agaricomycotina</taxon>
        <taxon>Agaricomycetes</taxon>
        <taxon>Russulales</taxon>
        <taxon>Russulaceae</taxon>
        <taxon>Russula</taxon>
    </lineage>
</organism>
<evidence type="ECO:0000313" key="2">
    <source>
        <dbReference type="Proteomes" id="UP001207468"/>
    </source>
</evidence>
<dbReference type="Proteomes" id="UP001207468">
    <property type="component" value="Unassembled WGS sequence"/>
</dbReference>
<comment type="caution">
    <text evidence="1">The sequence shown here is derived from an EMBL/GenBank/DDBJ whole genome shotgun (WGS) entry which is preliminary data.</text>
</comment>
<keyword evidence="2" id="KW-1185">Reference proteome</keyword>
<dbReference type="EMBL" id="JAGFNK010000133">
    <property type="protein sequence ID" value="KAI9507253.1"/>
    <property type="molecule type" value="Genomic_DNA"/>
</dbReference>
<reference evidence="1" key="1">
    <citation type="submission" date="2021-03" db="EMBL/GenBank/DDBJ databases">
        <title>Evolutionary priming and transition to the ectomycorrhizal habit in an iconic lineage of mushroom-forming fungi: is preadaptation a requirement?</title>
        <authorList>
            <consortium name="DOE Joint Genome Institute"/>
            <person name="Looney B.P."/>
            <person name="Miyauchi S."/>
            <person name="Morin E."/>
            <person name="Drula E."/>
            <person name="Courty P.E."/>
            <person name="Chicoki N."/>
            <person name="Fauchery L."/>
            <person name="Kohler A."/>
            <person name="Kuo A."/>
            <person name="LaButti K."/>
            <person name="Pangilinan J."/>
            <person name="Lipzen A."/>
            <person name="Riley R."/>
            <person name="Andreopoulos W."/>
            <person name="He G."/>
            <person name="Johnson J."/>
            <person name="Barry K.W."/>
            <person name="Grigoriev I.V."/>
            <person name="Nagy L."/>
            <person name="Hibbett D."/>
            <person name="Henrissat B."/>
            <person name="Matheny P.B."/>
            <person name="Labbe J."/>
            <person name="Martin A.F."/>
        </authorList>
    </citation>
    <scope>NUCLEOTIDE SEQUENCE</scope>
    <source>
        <strain evidence="1">BPL698</strain>
    </source>
</reference>